<dbReference type="PATRIC" id="fig|1454001.3.peg.2669"/>
<comment type="caution">
    <text evidence="2">The sequence shown here is derived from an EMBL/GenBank/DDBJ whole genome shotgun (WGS) entry which is preliminary data.</text>
</comment>
<sequence>MNLETIDWGAVVLGIGVAAGLLWGLLFFLRQNRRDLESLNRTLRDESDEPGDSPPAST</sequence>
<proteinExistence type="predicted"/>
<protein>
    <submittedName>
        <fullName evidence="2">Uncharacterized protein</fullName>
    </submittedName>
</protein>
<dbReference type="Proteomes" id="UP000020218">
    <property type="component" value="Unassembled WGS sequence"/>
</dbReference>
<keyword evidence="3" id="KW-1185">Reference proteome</keyword>
<evidence type="ECO:0000256" key="1">
    <source>
        <dbReference type="SAM" id="Phobius"/>
    </source>
</evidence>
<keyword evidence="1" id="KW-0472">Membrane</keyword>
<evidence type="ECO:0000313" key="3">
    <source>
        <dbReference type="Proteomes" id="UP000020218"/>
    </source>
</evidence>
<keyword evidence="1" id="KW-1133">Transmembrane helix</keyword>
<name>A0A011PJT5_9PROT</name>
<dbReference type="AlphaFoldDB" id="A0A011PJT5"/>
<gene>
    <name evidence="2" type="ORF">AW08_02623</name>
</gene>
<feature type="transmembrane region" description="Helical" evidence="1">
    <location>
        <begin position="6"/>
        <end position="29"/>
    </location>
</feature>
<accession>A0A011PJT5</accession>
<evidence type="ECO:0000313" key="2">
    <source>
        <dbReference type="EMBL" id="EXI66509.1"/>
    </source>
</evidence>
<keyword evidence="1" id="KW-0812">Transmembrane</keyword>
<reference evidence="2" key="1">
    <citation type="submission" date="2014-02" db="EMBL/GenBank/DDBJ databases">
        <title>Expanding our view of genomic diversity in Candidatus Accumulibacter clades.</title>
        <authorList>
            <person name="Skennerton C.T."/>
            <person name="Barr J.J."/>
            <person name="Slater F.R."/>
            <person name="Bond P.L."/>
            <person name="Tyson G.W."/>
        </authorList>
    </citation>
    <scope>NUCLEOTIDE SEQUENCE [LARGE SCALE GENOMIC DNA]</scope>
</reference>
<dbReference type="EMBL" id="JFAX01000015">
    <property type="protein sequence ID" value="EXI66509.1"/>
    <property type="molecule type" value="Genomic_DNA"/>
</dbReference>
<organism evidence="2 3">
    <name type="scientific">Candidatus Accumulibacter adjunctus</name>
    <dbReference type="NCBI Taxonomy" id="1454001"/>
    <lineage>
        <taxon>Bacteria</taxon>
        <taxon>Pseudomonadati</taxon>
        <taxon>Pseudomonadota</taxon>
        <taxon>Betaproteobacteria</taxon>
        <taxon>Candidatus Accumulibacter</taxon>
    </lineage>
</organism>